<evidence type="ECO:0000313" key="3">
    <source>
        <dbReference type="Proteomes" id="UP000239649"/>
    </source>
</evidence>
<comment type="caution">
    <text evidence="2">The sequence shown here is derived from an EMBL/GenBank/DDBJ whole genome shotgun (WGS) entry which is preliminary data.</text>
</comment>
<dbReference type="PANTHER" id="PTHR36888">
    <property type="entry name" value="TETRATRICOPEPTIDE-LIKE HELICAL DOMAIN-CONTAINING PROTEIN-RELATED"/>
    <property type="match status" value="1"/>
</dbReference>
<accession>A0A2P6VLF7</accession>
<dbReference type="STRING" id="554055.A0A2P6VLF7"/>
<dbReference type="Pfam" id="PF06552">
    <property type="entry name" value="TOM20_plant"/>
    <property type="match status" value="1"/>
</dbReference>
<organism evidence="2 3">
    <name type="scientific">Micractinium conductrix</name>
    <dbReference type="NCBI Taxonomy" id="554055"/>
    <lineage>
        <taxon>Eukaryota</taxon>
        <taxon>Viridiplantae</taxon>
        <taxon>Chlorophyta</taxon>
        <taxon>core chlorophytes</taxon>
        <taxon>Trebouxiophyceae</taxon>
        <taxon>Chlorellales</taxon>
        <taxon>Chlorellaceae</taxon>
        <taxon>Chlorella clade</taxon>
        <taxon>Micractinium</taxon>
    </lineage>
</organism>
<protein>
    <submittedName>
        <fullName evidence="2">Uncharacterized protein</fullName>
    </submittedName>
</protein>
<evidence type="ECO:0000313" key="2">
    <source>
        <dbReference type="EMBL" id="PSC74895.1"/>
    </source>
</evidence>
<dbReference type="SUPFAM" id="SSF48452">
    <property type="entry name" value="TPR-like"/>
    <property type="match status" value="1"/>
</dbReference>
<dbReference type="OrthoDB" id="515918at2759"/>
<keyword evidence="3" id="KW-1185">Reference proteome</keyword>
<dbReference type="PANTHER" id="PTHR36888:SF2">
    <property type="entry name" value="TETRATRICOPEPTIDE REPEAT (TPR)-LIKE SUPERFAMILY PROTEIN"/>
    <property type="match status" value="1"/>
</dbReference>
<dbReference type="Gene3D" id="1.25.40.10">
    <property type="entry name" value="Tetratricopeptide repeat domain"/>
    <property type="match status" value="1"/>
</dbReference>
<feature type="region of interest" description="Disordered" evidence="1">
    <location>
        <begin position="513"/>
        <end position="533"/>
    </location>
</feature>
<dbReference type="Proteomes" id="UP000239649">
    <property type="component" value="Unassembled WGS sequence"/>
</dbReference>
<gene>
    <name evidence="2" type="ORF">C2E20_1800</name>
</gene>
<dbReference type="InterPro" id="IPR011990">
    <property type="entry name" value="TPR-like_helical_dom_sf"/>
</dbReference>
<sequence>MLAAAPVVLPLLALYASRQRERLASAADSAVQLARLEALLVDLQGEAADELAAEMGEEVAEALRAAQAAAARAVATGSSSAAAAEAARAVAKLEAKLSAVEGSVLSTGAATREALAASAEKQGQMASSVMQRLQDLGTALRRDVNGALAAAGSEEAAAFGRLEARLESLEGSITALQGAQQDGLRRLNTGLAAAVDDASATLQAAVADEAYRSLEPLRRLPELMQAAVPVTPEVLLGPDRALPSLSEEGLRLLLGEQLGAATRQLAAQQEQLLEEIRSQPQEIAPQQWNQLGGRLAFLQEQLEGLAAVQAAQPASAGGGGAPAEVAAVAAELAGLRSELGSLAGSVRQLLEAQQAQQAAGPASFGGGGSGGGGGAAAPPGLVAAVAAALQAVQDQVVMLRQDCEESDPRYATLAGIEQQLEVALTALFESLASQPLTPAAAAAAAGGSGGSGDAAAAASAAQSAAAAAAAVEQQQAALAAALDGLAALGGRLDGLSGQLASLQASAAAAAPAPQPVASPSAEQADAAAPAEPAVAALPAGAEAEDGWEAAYRRMQQLLQQPADADASPESSGKAFAEWLGGHRENAAVPAGAGGGDAAAVGNGAGGVQQQIEFATALGMLPGADAEGEAAAGGDIDGWGIVAMTQAEQQLGQQQQAWAEQQQEQWAEQPWQAQEEKAQQAWAQQPEQQQQAWAQQPEQQQQVQQQPQQQPEQQPQPEQQRQAAQPAAQQPASQQQQLPPEQLYERGVQRLREGRALAAAPGGDLGRADAAFWEAADAWEALLAAQPGNVRALGNYGNTLLAHGKLKKQMMEAVAAAAPPADAAQAAAVAAARARLAGDAEELLLLAGRKYRAVLEQDADQAKALINWGRVLGLRAEMAAGQGNLVEGARLFGLAADKFDAALDLEPQNAQALRLAAQALLEGALCTLPADAREARSQLKDAASYFQAALAAEPADSEAAAGLARCQAELDALRVGRGQQ</sequence>
<dbReference type="AlphaFoldDB" id="A0A2P6VLF7"/>
<reference evidence="2 3" key="1">
    <citation type="journal article" date="2018" name="Plant J.">
        <title>Genome sequences of Chlorella sorokiniana UTEX 1602 and Micractinium conductrix SAG 241.80: implications to maltose excretion by a green alga.</title>
        <authorList>
            <person name="Arriola M.B."/>
            <person name="Velmurugan N."/>
            <person name="Zhang Y."/>
            <person name="Plunkett M.H."/>
            <person name="Hondzo H."/>
            <person name="Barney B.M."/>
        </authorList>
    </citation>
    <scope>NUCLEOTIDE SEQUENCE [LARGE SCALE GENOMIC DNA]</scope>
    <source>
        <strain evidence="2 3">SAG 241.80</strain>
    </source>
</reference>
<proteinExistence type="predicted"/>
<name>A0A2P6VLF7_9CHLO</name>
<dbReference type="EMBL" id="LHPF02000003">
    <property type="protein sequence ID" value="PSC74895.1"/>
    <property type="molecule type" value="Genomic_DNA"/>
</dbReference>
<evidence type="ECO:0000256" key="1">
    <source>
        <dbReference type="SAM" id="MobiDB-lite"/>
    </source>
</evidence>
<feature type="region of interest" description="Disordered" evidence="1">
    <location>
        <begin position="652"/>
        <end position="739"/>
    </location>
</feature>